<feature type="compositionally biased region" description="Basic and acidic residues" evidence="1">
    <location>
        <begin position="81"/>
        <end position="92"/>
    </location>
</feature>
<evidence type="ECO:0000313" key="3">
    <source>
        <dbReference type="Proteomes" id="UP001201812"/>
    </source>
</evidence>
<evidence type="ECO:0000313" key="2">
    <source>
        <dbReference type="EMBL" id="KAI1693137.1"/>
    </source>
</evidence>
<comment type="caution">
    <text evidence="2">The sequence shown here is derived from an EMBL/GenBank/DDBJ whole genome shotgun (WGS) entry which is preliminary data.</text>
</comment>
<dbReference type="Proteomes" id="UP001201812">
    <property type="component" value="Unassembled WGS sequence"/>
</dbReference>
<accession>A0AAD4MK34</accession>
<name>A0AAD4MK34_9BILA</name>
<feature type="compositionally biased region" description="Low complexity" evidence="1">
    <location>
        <begin position="120"/>
        <end position="137"/>
    </location>
</feature>
<feature type="region of interest" description="Disordered" evidence="1">
    <location>
        <begin position="1"/>
        <end position="351"/>
    </location>
</feature>
<organism evidence="2 3">
    <name type="scientific">Ditylenchus destructor</name>
    <dbReference type="NCBI Taxonomy" id="166010"/>
    <lineage>
        <taxon>Eukaryota</taxon>
        <taxon>Metazoa</taxon>
        <taxon>Ecdysozoa</taxon>
        <taxon>Nematoda</taxon>
        <taxon>Chromadorea</taxon>
        <taxon>Rhabditida</taxon>
        <taxon>Tylenchina</taxon>
        <taxon>Tylenchomorpha</taxon>
        <taxon>Sphaerularioidea</taxon>
        <taxon>Anguinidae</taxon>
        <taxon>Anguininae</taxon>
        <taxon>Ditylenchus</taxon>
    </lineage>
</organism>
<keyword evidence="3" id="KW-1185">Reference proteome</keyword>
<feature type="compositionally biased region" description="Low complexity" evidence="1">
    <location>
        <begin position="275"/>
        <end position="286"/>
    </location>
</feature>
<feature type="compositionally biased region" description="Polar residues" evidence="1">
    <location>
        <begin position="143"/>
        <end position="152"/>
    </location>
</feature>
<proteinExistence type="predicted"/>
<feature type="compositionally biased region" description="Polar residues" evidence="1">
    <location>
        <begin position="287"/>
        <end position="297"/>
    </location>
</feature>
<feature type="compositionally biased region" description="Low complexity" evidence="1">
    <location>
        <begin position="318"/>
        <end position="331"/>
    </location>
</feature>
<feature type="compositionally biased region" description="Gly residues" evidence="1">
    <location>
        <begin position="230"/>
        <end position="241"/>
    </location>
</feature>
<dbReference type="AlphaFoldDB" id="A0AAD4MK34"/>
<reference evidence="2" key="1">
    <citation type="submission" date="2022-01" db="EMBL/GenBank/DDBJ databases">
        <title>Genome Sequence Resource for Two Populations of Ditylenchus destructor, the Migratory Endoparasitic Phytonematode.</title>
        <authorList>
            <person name="Zhang H."/>
            <person name="Lin R."/>
            <person name="Xie B."/>
        </authorList>
    </citation>
    <scope>NUCLEOTIDE SEQUENCE</scope>
    <source>
        <strain evidence="2">BazhouSP</strain>
    </source>
</reference>
<gene>
    <name evidence="2" type="ORF">DdX_20826</name>
</gene>
<protein>
    <submittedName>
        <fullName evidence="2">Uncharacterized protein</fullName>
    </submittedName>
</protein>
<feature type="compositionally biased region" description="Polar residues" evidence="1">
    <location>
        <begin position="13"/>
        <end position="23"/>
    </location>
</feature>
<feature type="compositionally biased region" description="Polar residues" evidence="1">
    <location>
        <begin position="93"/>
        <end position="107"/>
    </location>
</feature>
<dbReference type="EMBL" id="JAKKPZ010000670">
    <property type="protein sequence ID" value="KAI1693137.1"/>
    <property type="molecule type" value="Genomic_DNA"/>
</dbReference>
<evidence type="ECO:0000256" key="1">
    <source>
        <dbReference type="SAM" id="MobiDB-lite"/>
    </source>
</evidence>
<feature type="compositionally biased region" description="Basic and acidic residues" evidence="1">
    <location>
        <begin position="298"/>
        <end position="315"/>
    </location>
</feature>
<sequence length="432" mass="47001">MTYHSAITERTGESSSVQVTLRRNSMPPKKCKPPTPMVTRSRAKAKNSTEPQPPVLAKRSRKDTRDAQYGQRSGQPVGYGDRNRADSYRNSHSDSLGLSPNDVSKWSGNLGISPDEIIRSRGNPSNSSNPPSHGIPPDEIIRSKQSSSNTAHLRNHSIPPDEASKLWPSTDSRGLDHDKRNNLGPTVDLYPDERGAYKSSAFQNEGESVYNRPPDVDFDEIHDLSKQNGLNGGNRGDGRFGAGEQYGRNGGREQSGFGQQSGQPYGRQPNEFKSTTDARTTNANATQQSLMPGQRQRQQQEPKYDPQHQRQDGLRGEQPQIPRQQVPIQNQSRTDDRRQPGQGVFGNAKDAFSNVQDATSRLGQAGSGFVDSAMRTGTNTLKTATNAAASALNGFGNTAAKQAAAAQETLNGFGGNRFGAGGTTATQQQKRW</sequence>